<dbReference type="GO" id="GO:0005829">
    <property type="term" value="C:cytosol"/>
    <property type="evidence" value="ECO:0007669"/>
    <property type="project" value="TreeGrafter"/>
</dbReference>
<dbReference type="AlphaFoldDB" id="A0A1M6Q6J1"/>
<evidence type="ECO:0000313" key="3">
    <source>
        <dbReference type="Proteomes" id="UP000184474"/>
    </source>
</evidence>
<dbReference type="InterPro" id="IPR050712">
    <property type="entry name" value="NAD(P)H-dep_reductase"/>
</dbReference>
<evidence type="ECO:0000313" key="2">
    <source>
        <dbReference type="EMBL" id="SHK15737.1"/>
    </source>
</evidence>
<protein>
    <submittedName>
        <fullName evidence="2">NAD(P)H-dependent FMN reductase</fullName>
    </submittedName>
</protein>
<dbReference type="GO" id="GO:0010181">
    <property type="term" value="F:FMN binding"/>
    <property type="evidence" value="ECO:0007669"/>
    <property type="project" value="TreeGrafter"/>
</dbReference>
<reference evidence="3" key="1">
    <citation type="submission" date="2016-11" db="EMBL/GenBank/DDBJ databases">
        <authorList>
            <person name="Varghese N."/>
            <person name="Submissions S."/>
        </authorList>
    </citation>
    <scope>NUCLEOTIDE SEQUENCE [LARGE SCALE GENOMIC DNA]</scope>
    <source>
        <strain evidence="3">DSM 26134</strain>
    </source>
</reference>
<dbReference type="Gene3D" id="3.40.50.360">
    <property type="match status" value="1"/>
</dbReference>
<dbReference type="STRING" id="156994.SAMN04488028_103187"/>
<feature type="domain" description="NADPH-dependent FMN reductase-like" evidence="1">
    <location>
        <begin position="40"/>
        <end position="177"/>
    </location>
</feature>
<dbReference type="InterPro" id="IPR005025">
    <property type="entry name" value="FMN_Rdtase-like_dom"/>
</dbReference>
<accession>A0A1M6Q6J1</accession>
<dbReference type="PANTHER" id="PTHR30543">
    <property type="entry name" value="CHROMATE REDUCTASE"/>
    <property type="match status" value="1"/>
</dbReference>
<dbReference type="Proteomes" id="UP000184474">
    <property type="component" value="Unassembled WGS sequence"/>
</dbReference>
<gene>
    <name evidence="2" type="ORF">SAMN04488028_103187</name>
</gene>
<dbReference type="SUPFAM" id="SSF52218">
    <property type="entry name" value="Flavoproteins"/>
    <property type="match status" value="1"/>
</dbReference>
<keyword evidence="3" id="KW-1185">Reference proteome</keyword>
<proteinExistence type="predicted"/>
<dbReference type="InterPro" id="IPR029039">
    <property type="entry name" value="Flavoprotein-like_sf"/>
</dbReference>
<sequence>MIWVVPKYIDQLFCLLSKAKGKNCKFGFNLPLNYYAYYMITIISGTNRRNSVSKKIAHIYQSILRDKGQEAEVIYLEDLPTDFVTTALYENAGKNKLFNPFRELIMQSQKMIFVVPEYNGSFPGVLKAFIDGMKYPDAFRGKKAALVGLSSGIQGAGLALSHLTDIFNYCGMHVLAQKPKLYHIEKNLTENKLSTLYHGLLEEQVDALLTF</sequence>
<evidence type="ECO:0000259" key="1">
    <source>
        <dbReference type="Pfam" id="PF03358"/>
    </source>
</evidence>
<organism evidence="2 3">
    <name type="scientific">Reichenbachiella agariperforans</name>
    <dbReference type="NCBI Taxonomy" id="156994"/>
    <lineage>
        <taxon>Bacteria</taxon>
        <taxon>Pseudomonadati</taxon>
        <taxon>Bacteroidota</taxon>
        <taxon>Cytophagia</taxon>
        <taxon>Cytophagales</taxon>
        <taxon>Reichenbachiellaceae</taxon>
        <taxon>Reichenbachiella</taxon>
    </lineage>
</organism>
<name>A0A1M6Q6J1_REIAG</name>
<dbReference type="EMBL" id="FRAA01000003">
    <property type="protein sequence ID" value="SHK15737.1"/>
    <property type="molecule type" value="Genomic_DNA"/>
</dbReference>
<dbReference type="Pfam" id="PF03358">
    <property type="entry name" value="FMN_red"/>
    <property type="match status" value="1"/>
</dbReference>
<dbReference type="GO" id="GO:0016491">
    <property type="term" value="F:oxidoreductase activity"/>
    <property type="evidence" value="ECO:0007669"/>
    <property type="project" value="InterPro"/>
</dbReference>
<dbReference type="PANTHER" id="PTHR30543:SF21">
    <property type="entry name" value="NAD(P)H-DEPENDENT FMN REDUCTASE LOT6"/>
    <property type="match status" value="1"/>
</dbReference>